<gene>
    <name evidence="2" type="ORF">SAMN05421824_0053</name>
</gene>
<evidence type="ECO:0000313" key="3">
    <source>
        <dbReference type="Proteomes" id="UP000198999"/>
    </source>
</evidence>
<organism evidence="2 3">
    <name type="scientific">Hyunsoonleella jejuensis</name>
    <dbReference type="NCBI Taxonomy" id="419940"/>
    <lineage>
        <taxon>Bacteria</taxon>
        <taxon>Pseudomonadati</taxon>
        <taxon>Bacteroidota</taxon>
        <taxon>Flavobacteriia</taxon>
        <taxon>Flavobacteriales</taxon>
        <taxon>Flavobacteriaceae</taxon>
    </lineage>
</organism>
<dbReference type="OrthoDB" id="1440979at2"/>
<name>A0A1H8ZW88_9FLAO</name>
<dbReference type="Proteomes" id="UP000198999">
    <property type="component" value="Unassembled WGS sequence"/>
</dbReference>
<evidence type="ECO:0000256" key="1">
    <source>
        <dbReference type="SAM" id="SignalP"/>
    </source>
</evidence>
<dbReference type="RefSeq" id="WP_092573946.1">
    <property type="nucleotide sequence ID" value="NZ_FOFN01000001.1"/>
</dbReference>
<protein>
    <recommendedName>
        <fullName evidence="4">Auto-transporter adhesin head GIN domain-containing protein</fullName>
    </recommendedName>
</protein>
<proteinExistence type="predicted"/>
<keyword evidence="1" id="KW-0732">Signal</keyword>
<feature type="chain" id="PRO_5011766479" description="Auto-transporter adhesin head GIN domain-containing protein" evidence="1">
    <location>
        <begin position="19"/>
        <end position="121"/>
    </location>
</feature>
<reference evidence="2 3" key="1">
    <citation type="submission" date="2016-10" db="EMBL/GenBank/DDBJ databases">
        <authorList>
            <person name="de Groot N.N."/>
        </authorList>
    </citation>
    <scope>NUCLEOTIDE SEQUENCE [LARGE SCALE GENOMIC DNA]</scope>
    <source>
        <strain evidence="2 3">DSM 21035</strain>
    </source>
</reference>
<dbReference type="EMBL" id="FOFN01000001">
    <property type="protein sequence ID" value="SEP68517.1"/>
    <property type="molecule type" value="Genomic_DNA"/>
</dbReference>
<accession>A0A1H8ZW88</accession>
<evidence type="ECO:0008006" key="4">
    <source>
        <dbReference type="Google" id="ProtNLM"/>
    </source>
</evidence>
<evidence type="ECO:0000313" key="2">
    <source>
        <dbReference type="EMBL" id="SEP68517.1"/>
    </source>
</evidence>
<keyword evidence="3" id="KW-1185">Reference proteome</keyword>
<sequence>MKNLVTILALISFTFASAQNTTLEGDISKDKVTFENLNISVTVNSAEDIKRTFDVSDIKNIVLDVDDNEALSFTVTCENTAENSNSHLTYKVKGNTNDLDGFIKSIKLIRKSAIKYYKNKS</sequence>
<dbReference type="STRING" id="419940.SAMN05421824_0053"/>
<feature type="signal peptide" evidence="1">
    <location>
        <begin position="1"/>
        <end position="18"/>
    </location>
</feature>
<dbReference type="AlphaFoldDB" id="A0A1H8ZW88"/>